<proteinExistence type="predicted"/>
<name>A0A8J2KYI0_9HEXA</name>
<dbReference type="EMBL" id="CAJVCH010526121">
    <property type="protein sequence ID" value="CAG7822337.1"/>
    <property type="molecule type" value="Genomic_DNA"/>
</dbReference>
<dbReference type="Proteomes" id="UP000708208">
    <property type="component" value="Unassembled WGS sequence"/>
</dbReference>
<protein>
    <submittedName>
        <fullName evidence="1">Uncharacterized protein</fullName>
    </submittedName>
</protein>
<dbReference type="AlphaFoldDB" id="A0A8J2KYI0"/>
<gene>
    <name evidence="1" type="ORF">AFUS01_LOCUS32618</name>
</gene>
<accession>A0A8J2KYI0</accession>
<reference evidence="1" key="1">
    <citation type="submission" date="2021-06" db="EMBL/GenBank/DDBJ databases">
        <authorList>
            <person name="Hodson N. C."/>
            <person name="Mongue J. A."/>
            <person name="Jaron S. K."/>
        </authorList>
    </citation>
    <scope>NUCLEOTIDE SEQUENCE</scope>
</reference>
<organism evidence="1 2">
    <name type="scientific">Allacma fusca</name>
    <dbReference type="NCBI Taxonomy" id="39272"/>
    <lineage>
        <taxon>Eukaryota</taxon>
        <taxon>Metazoa</taxon>
        <taxon>Ecdysozoa</taxon>
        <taxon>Arthropoda</taxon>
        <taxon>Hexapoda</taxon>
        <taxon>Collembola</taxon>
        <taxon>Symphypleona</taxon>
        <taxon>Sminthuridae</taxon>
        <taxon>Allacma</taxon>
    </lineage>
</organism>
<keyword evidence="2" id="KW-1185">Reference proteome</keyword>
<comment type="caution">
    <text evidence="1">The sequence shown here is derived from an EMBL/GenBank/DDBJ whole genome shotgun (WGS) entry which is preliminary data.</text>
</comment>
<sequence length="78" mass="8749">MYTSCCYVVEYRTSLLPETQFDHTLFAVPSWNNTPPCHPVCVIVALSSFTVVVLLGSQLRCPTEVITQEEHSQPCPFS</sequence>
<evidence type="ECO:0000313" key="1">
    <source>
        <dbReference type="EMBL" id="CAG7822337.1"/>
    </source>
</evidence>
<evidence type="ECO:0000313" key="2">
    <source>
        <dbReference type="Proteomes" id="UP000708208"/>
    </source>
</evidence>